<dbReference type="OrthoDB" id="26387at2759"/>
<evidence type="ECO:0000256" key="3">
    <source>
        <dbReference type="ARBA" id="ARBA00022679"/>
    </source>
</evidence>
<dbReference type="GO" id="GO:0008270">
    <property type="term" value="F:zinc ion binding"/>
    <property type="evidence" value="ECO:0007669"/>
    <property type="project" value="UniProtKB-UniRule"/>
</dbReference>
<evidence type="ECO:0000256" key="10">
    <source>
        <dbReference type="RuleBase" id="RU366018"/>
    </source>
</evidence>
<dbReference type="SMART" id="SM00396">
    <property type="entry name" value="ZnF_UBR1"/>
    <property type="match status" value="1"/>
</dbReference>
<feature type="region of interest" description="Disordered" evidence="11">
    <location>
        <begin position="2196"/>
        <end position="2220"/>
    </location>
</feature>
<dbReference type="CDD" id="cd19673">
    <property type="entry name" value="UBR-box_UBR3"/>
    <property type="match status" value="1"/>
</dbReference>
<evidence type="ECO:0000256" key="4">
    <source>
        <dbReference type="ARBA" id="ARBA00022723"/>
    </source>
</evidence>
<reference evidence="13" key="1">
    <citation type="submission" date="2022-07" db="EMBL/GenBank/DDBJ databases">
        <title>Phylogenomic reconstructions and comparative analyses of Kickxellomycotina fungi.</title>
        <authorList>
            <person name="Reynolds N.K."/>
            <person name="Stajich J.E."/>
            <person name="Barry K."/>
            <person name="Grigoriev I.V."/>
            <person name="Crous P."/>
            <person name="Smith M.E."/>
        </authorList>
    </citation>
    <scope>NUCLEOTIDE SEQUENCE</scope>
    <source>
        <strain evidence="13">RSA 567</strain>
    </source>
</reference>
<keyword evidence="3 10" id="KW-0808">Transferase</keyword>
<feature type="region of interest" description="Disordered" evidence="11">
    <location>
        <begin position="1"/>
        <end position="41"/>
    </location>
</feature>
<feature type="region of interest" description="Disordered" evidence="11">
    <location>
        <begin position="1295"/>
        <end position="1334"/>
    </location>
</feature>
<feature type="region of interest" description="Disordered" evidence="11">
    <location>
        <begin position="2127"/>
        <end position="2159"/>
    </location>
</feature>
<accession>A0A9W8B7H9</accession>
<feature type="compositionally biased region" description="Low complexity" evidence="11">
    <location>
        <begin position="524"/>
        <end position="533"/>
    </location>
</feature>
<dbReference type="Gene3D" id="3.30.1390.10">
    <property type="match status" value="1"/>
</dbReference>
<evidence type="ECO:0000313" key="13">
    <source>
        <dbReference type="EMBL" id="KAJ1979713.1"/>
    </source>
</evidence>
<dbReference type="InterPro" id="IPR003769">
    <property type="entry name" value="ClpS_core"/>
</dbReference>
<comment type="similarity">
    <text evidence="8 10">Belongs to the E3 ubiquitin-protein ligase UBR1-like family.</text>
</comment>
<evidence type="ECO:0000256" key="6">
    <source>
        <dbReference type="ARBA" id="ARBA00022786"/>
    </source>
</evidence>
<dbReference type="InterPro" id="IPR042065">
    <property type="entry name" value="E3_ELL-like"/>
</dbReference>
<dbReference type="GO" id="GO:0016567">
    <property type="term" value="P:protein ubiquitination"/>
    <property type="evidence" value="ECO:0007669"/>
    <property type="project" value="UniProtKB-UniRule"/>
</dbReference>
<dbReference type="SUPFAM" id="SSF46785">
    <property type="entry name" value="Winged helix' DNA-binding domain"/>
    <property type="match status" value="1"/>
</dbReference>
<evidence type="ECO:0000256" key="5">
    <source>
        <dbReference type="ARBA" id="ARBA00022771"/>
    </source>
</evidence>
<keyword evidence="14" id="KW-1185">Reference proteome</keyword>
<feature type="compositionally biased region" description="Polar residues" evidence="11">
    <location>
        <begin position="1370"/>
        <end position="1379"/>
    </location>
</feature>
<dbReference type="CDD" id="cd16482">
    <property type="entry name" value="RING-H2_UBR1-like"/>
    <property type="match status" value="1"/>
</dbReference>
<sequence length="2761" mass="308583">MNPFADPNRRGGGLGNRPMANRRSKQAESRLEQQAKRKHGIKMKVLASLHAPSPGNSTPPSATTPAERPSLLTYLLQAHKKYEYLLDDRVKKEIIAECNEYFFSSDAAFLNLVNASGQSNKQTSAIPYIYRDTDDMYHSDHDGNGSTDEEAIGIEYSESRRGKPCGHVFFRGEGVYRCRNCSLDDTCVLCSRCFHASDHTGHDTSFSVNSGTGGCCDCGDSEAWKVPIECKYHSMRFQKRVPETKQIPDHILPGMKETIRTVLEFMLGVFCMAKEHFDFEFDEAKIRADMESTNIAFDEHDIPPVYSTVLWNDDTHSFQEVIDQLVDCIKVPPHRARDITNNTHSQGREVIYTSPDLPQQIRLARHMASIRLQMSIRSARDTFREQLCAVLLSWLKDLSKVYSEKYKSLNMAYDGNFNSVVKSIICKELTSPWQNIETNDRLRQYLDDNEPMSDSETYDASDLVVEFDEYEASLESESMTPTQSEERRFHVQLPPLTPINEDGPAMTPTTMTPSISAEGGGAIGDADTGAGMAPLQPPPFSRRRSMQLGQIPPTPPASKNKLQHRLDWFLLYDMRLWHEVRAGLRELYMATLTLSMEYKKRIAVSFATNYKRLSSSFLILDKGPEHSIILFSVQLFTVPTIAYTLAYEHKFLYTILEILTRFFTKSTEPELLRRGIIRCDSPAFRNRRYFHVFHDMRYITGTDMCTNAISGDVTFLTVYMRFLCLFQGMDPMRRQKGNHIEYEADTWINAFNVTLQLAKSCRQLAVCYFKDPINLTHAVRATLRMIHLFSQKLGEEMGGVSCTIPNSENEACMTNEIRFRSLTTQWGRSYSVLQYSVSDNYVSFHHPLHWFLAQLLHCLDKLDTASLAAAGWYSFQELVWTFGRAQWEDGNPYRDQAEMHDMGPMLRQDEAMQRRLLAVFDYPIRVCCMMAQIRSYLWVRNGHIAKSSAAHYCEITLRYNTYDLDVFLIQVAFTLFDPDHILLTLLDRYELLDFFHGRTKPAPNASYDATQQLHMVEQFLNLLIVCMSERSIVAGLSLEEQTRRFIVHGTITQVPYTDLMRLIPDRMTELTSFDHIIKDVANFRGPASTNDIGCYQLKDEFLHEVDPYFIHYSRNRKAEAEQRLRQYAQATQTHQTHQDPKSIFAHTPLLDITTGPYVYLGNMLHGPLACQVIFYAIYHGVHSVGNSVYDTIVDNAIHLLYLAVKDRNNYYVPQATGASLPAALPLGVDAHELSGFWSHVSSLIFQVATPQGEREQLNLLTLILRVMPRSECLHWAGKLDYIVDQLSKYGSEQTKTQIRESRVAQGKQSTQTKSQAEAEASQATEKRRQVARERKRQMMDRFMSAQKKFIEKHTDLYDDLEAEGEDSSGDRGTSANSSFIRPGSAASGSGYTSRAHLEDKNMAVDSQEAAADGKGPTGNSVVSTRPASSASSHSRSVRSSVRSSARQSQVFQAGTSLSQLAVDSMANVLGDGPALGSLGICTADGDDSFLESVLEEDRDSLAMRDDMEPGEDDGSDGDEELDQSHEQEVGEEDDDMLMEDHPMKPTPLPRVGWEAPGGSCIVCQENLDTGSIYGMVALIQRSKHVRKLPTGHRRFMLDLLQSPDALDTEQLRPSALAVRGVETAFTSLPQDVKGFDVRGFPSSQMVPGMYVSSCGHLMHLHCFDTFYATVETRHKNQPTRNSPENTQRREFMCPFCKALGNTLIPALHSIPQLPIMVELFFTPPKPNSFWLDSLLDSSAPAADPPVASQDTRRQHADQAFAGVARWAHQNLLGALIDLRLGLSTVRSKQIYDRGPHSTGGYTAADDLVARTDRAHYYHGSTGASPFSHDAHLAHHGTGVVGHGYHVGNEAGAAASGGRDCPEYVTNTHLPLALAVMTQTAPWSDPIAESGAPLRDALTRMVYRNMASSPYNTSQLASWDHVLNSLAFGPTSQPHSAFQSTPPTHHPLPITPELAGLQAKGPENAEDWEVEMDHARHFADLAHKTAQDLLRYLEEFNIFTPYTDDVKVLYFRLADVLNIHMGNFSPSMKGEQYDKLLIDMLYYTITTVEATSRGVAHGGTATGTVLDALNETTFTTLHMMSDLILHYYNLMRLTKPRQDWLKRQVRQRGSLWLTKLLQPHLLYVSTAPNDTESSDATMAAPTTGHGGRASSSSALSSAHRLRSTFPSGPLSVGHATYQPRPFPVDYGLHRPVPYGSGYHTGASPLGGNGPGSGSHHSEPGLDLPSNAIPEGLFATTAKATQGLLTTGLIHSHPLLLEDPFQVLTDLSMFVVPEYSLDVMPLVNLLFTAELVRVILGLVESAVRPDKPIGKSWLGQDFIRQPDTLRSIIASYRAFNPFGLAPGTGANTTPAADGKEEEEEESYLDHTTPDTDGLVQFTSWLLTVMEFSVQEIREFHEQVPAVVLAKLVRTLCLPFLRKAVILLHTHFGVAFDNAYPLIIPNQMAVSTDPLNDTSISEGGLAREWAQYAEVDRLLYLLNIPPFAELCRIPEAIAQPMGGHGLEAALHQPRSYVFGLIVEWCNHLKAVVPFVRHQVETMDMTLNGHPSGPHAATRFHPSHRGPNASSVAGRLVTRPVSLLAAGKAPADVVGDGGEQSTPPGVVKLPPIPMVWPAVMELTTLPTRFDFLFEKSNQVVCTNCNKVPSDPALCMFCGKFMCVQSFCCSHGYYGECNLHTMECGGPIGIFLLVKKNTALLLWNDNGTFIVTPYRDYHGEMDLGLKRGRPLFLDQKRFDELRRTWLTHQVPNLIARTLENVFDTGGWVTL</sequence>
<organism evidence="13 14">
    <name type="scientific">Dimargaris verticillata</name>
    <dbReference type="NCBI Taxonomy" id="2761393"/>
    <lineage>
        <taxon>Eukaryota</taxon>
        <taxon>Fungi</taxon>
        <taxon>Fungi incertae sedis</taxon>
        <taxon>Zoopagomycota</taxon>
        <taxon>Kickxellomycotina</taxon>
        <taxon>Dimargaritomycetes</taxon>
        <taxon>Dimargaritales</taxon>
        <taxon>Dimargaritaceae</taxon>
        <taxon>Dimargaris</taxon>
    </lineage>
</organism>
<comment type="function">
    <text evidence="10">Ubiquitin ligase protein which is a component of the N-end rule pathway. Recognizes and binds to proteins bearing specific N-terminal residues that are destabilizing according to the N-end rule, leading to their ubiquitination and subsequent degradation.</text>
</comment>
<feature type="compositionally biased region" description="Basic and acidic residues" evidence="11">
    <location>
        <begin position="1324"/>
        <end position="1334"/>
    </location>
</feature>
<dbReference type="Pfam" id="PF22960">
    <property type="entry name" value="WHD_UBR1"/>
    <property type="match status" value="1"/>
</dbReference>
<evidence type="ECO:0000313" key="14">
    <source>
        <dbReference type="Proteomes" id="UP001151582"/>
    </source>
</evidence>
<feature type="region of interest" description="Disordered" evidence="11">
    <location>
        <begin position="2341"/>
        <end position="2368"/>
    </location>
</feature>
<dbReference type="Pfam" id="PF02617">
    <property type="entry name" value="ClpS"/>
    <property type="match status" value="1"/>
</dbReference>
<dbReference type="PANTHER" id="PTHR21497">
    <property type="entry name" value="UBIQUITIN LIGASE E3 ALPHA-RELATED"/>
    <property type="match status" value="1"/>
</dbReference>
<dbReference type="Pfam" id="PF02207">
    <property type="entry name" value="zf-UBR"/>
    <property type="match status" value="1"/>
</dbReference>
<evidence type="ECO:0000256" key="1">
    <source>
        <dbReference type="ARBA" id="ARBA00000900"/>
    </source>
</evidence>
<dbReference type="InterPro" id="IPR039164">
    <property type="entry name" value="UBR1-like"/>
</dbReference>
<proteinExistence type="inferred from homology"/>
<dbReference type="GO" id="GO:0000151">
    <property type="term" value="C:ubiquitin ligase complex"/>
    <property type="evidence" value="ECO:0007669"/>
    <property type="project" value="TreeGrafter"/>
</dbReference>
<dbReference type="GO" id="GO:0005737">
    <property type="term" value="C:cytoplasm"/>
    <property type="evidence" value="ECO:0007669"/>
    <property type="project" value="TreeGrafter"/>
</dbReference>
<protein>
    <recommendedName>
        <fullName evidence="10">E3 ubiquitin-protein ligase</fullName>
        <ecNumber evidence="10">2.3.2.27</ecNumber>
    </recommendedName>
</protein>
<dbReference type="Gene3D" id="1.10.10.2670">
    <property type="entry name" value="E3 ubiquitin-protein ligase"/>
    <property type="match status" value="1"/>
</dbReference>
<dbReference type="GO" id="GO:0061630">
    <property type="term" value="F:ubiquitin protein ligase activity"/>
    <property type="evidence" value="ECO:0007669"/>
    <property type="project" value="UniProtKB-UniRule"/>
</dbReference>
<keyword evidence="4 10" id="KW-0479">Metal-binding</keyword>
<evidence type="ECO:0000256" key="9">
    <source>
        <dbReference type="PROSITE-ProRule" id="PRU00508"/>
    </source>
</evidence>
<name>A0A9W8B7H9_9FUNG</name>
<comment type="catalytic activity">
    <reaction evidence="1 10">
        <text>S-ubiquitinyl-[E2 ubiquitin-conjugating enzyme]-L-cysteine + [acceptor protein]-L-lysine = [E2 ubiquitin-conjugating enzyme]-L-cysteine + N(6)-ubiquitinyl-[acceptor protein]-L-lysine.</text>
        <dbReference type="EC" id="2.3.2.27"/>
    </reaction>
</comment>
<dbReference type="Pfam" id="PF18995">
    <property type="entry name" value="PRT6_C"/>
    <property type="match status" value="1"/>
</dbReference>
<feature type="domain" description="UBR-type" evidence="12">
    <location>
        <begin position="163"/>
        <end position="235"/>
    </location>
</feature>
<feature type="compositionally biased region" description="Low complexity" evidence="11">
    <location>
        <begin position="2341"/>
        <end position="2350"/>
    </location>
</feature>
<dbReference type="Gene3D" id="2.10.110.30">
    <property type="match status" value="1"/>
</dbReference>
<dbReference type="GO" id="GO:0071596">
    <property type="term" value="P:ubiquitin-dependent protein catabolic process via the N-end rule pathway"/>
    <property type="evidence" value="ECO:0007669"/>
    <property type="project" value="UniProtKB-UniRule"/>
</dbReference>
<dbReference type="SUPFAM" id="SSF54736">
    <property type="entry name" value="ClpS-like"/>
    <property type="match status" value="1"/>
</dbReference>
<keyword evidence="13" id="KW-0012">Acyltransferase</keyword>
<dbReference type="EMBL" id="JANBQB010000205">
    <property type="protein sequence ID" value="KAJ1979713.1"/>
    <property type="molecule type" value="Genomic_DNA"/>
</dbReference>
<dbReference type="PANTHER" id="PTHR21497:SF24">
    <property type="entry name" value="E3 UBIQUITIN-PROTEIN LIGASE UBR1"/>
    <property type="match status" value="1"/>
</dbReference>
<feature type="zinc finger region" description="UBR-type" evidence="9">
    <location>
        <begin position="163"/>
        <end position="235"/>
    </location>
</feature>
<evidence type="ECO:0000259" key="12">
    <source>
        <dbReference type="PROSITE" id="PS51157"/>
    </source>
</evidence>
<gene>
    <name evidence="13" type="primary">UBR1</name>
    <name evidence="13" type="ORF">H4R34_002722</name>
</gene>
<dbReference type="InterPro" id="IPR044046">
    <property type="entry name" value="E3_ligase_UBR-like_C"/>
</dbReference>
<evidence type="ECO:0000256" key="7">
    <source>
        <dbReference type="ARBA" id="ARBA00022833"/>
    </source>
</evidence>
<feature type="region of interest" description="Disordered" evidence="11">
    <location>
        <begin position="519"/>
        <end position="559"/>
    </location>
</feature>
<keyword evidence="6 10" id="KW-0833">Ubl conjugation pathway</keyword>
<dbReference type="InterPro" id="IPR055194">
    <property type="entry name" value="UBR1-like_WH"/>
</dbReference>
<dbReference type="InterPro" id="IPR014719">
    <property type="entry name" value="Ribosomal_bL12_C/ClpS-like"/>
</dbReference>
<feature type="region of interest" description="Disordered" evidence="11">
    <location>
        <begin position="1362"/>
        <end position="1448"/>
    </location>
</feature>
<feature type="compositionally biased region" description="Low complexity" evidence="11">
    <location>
        <begin position="1420"/>
        <end position="1448"/>
    </location>
</feature>
<dbReference type="PROSITE" id="PS51157">
    <property type="entry name" value="ZF_UBR"/>
    <property type="match status" value="1"/>
</dbReference>
<feature type="compositionally biased region" description="Low complexity" evidence="11">
    <location>
        <begin position="2147"/>
        <end position="2157"/>
    </location>
</feature>
<dbReference type="EC" id="2.3.2.27" evidence="10"/>
<keyword evidence="7 10" id="KW-0862">Zinc</keyword>
<feature type="region of interest" description="Disordered" evidence="11">
    <location>
        <begin position="1496"/>
        <end position="1549"/>
    </location>
</feature>
<evidence type="ECO:0000256" key="2">
    <source>
        <dbReference type="ARBA" id="ARBA00004906"/>
    </source>
</evidence>
<dbReference type="FunFam" id="2.10.110.30:FF:000001">
    <property type="entry name" value="E3 ubiquitin-protein ligase UBR2 isoform 1"/>
    <property type="match status" value="1"/>
</dbReference>
<feature type="compositionally biased region" description="Acidic residues" evidence="11">
    <location>
        <begin position="1508"/>
        <end position="1521"/>
    </location>
</feature>
<keyword evidence="5 10" id="KW-0863">Zinc-finger</keyword>
<evidence type="ECO:0000256" key="8">
    <source>
        <dbReference type="ARBA" id="ARBA00046341"/>
    </source>
</evidence>
<comment type="caution">
    <text evidence="13">The sequence shown here is derived from an EMBL/GenBank/DDBJ whole genome shotgun (WGS) entry which is preliminary data.</text>
</comment>
<dbReference type="InterPro" id="IPR003126">
    <property type="entry name" value="Znf_UBR"/>
</dbReference>
<feature type="compositionally biased region" description="Low complexity" evidence="11">
    <location>
        <begin position="1311"/>
        <end position="1323"/>
    </location>
</feature>
<evidence type="ECO:0000256" key="11">
    <source>
        <dbReference type="SAM" id="MobiDB-lite"/>
    </source>
</evidence>
<comment type="pathway">
    <text evidence="2 10">Protein modification; protein ubiquitination.</text>
</comment>
<dbReference type="InterPro" id="IPR036390">
    <property type="entry name" value="WH_DNA-bd_sf"/>
</dbReference>
<feature type="compositionally biased region" description="Basic and acidic residues" evidence="11">
    <location>
        <begin position="25"/>
        <end position="35"/>
    </location>
</feature>
<dbReference type="Proteomes" id="UP001151582">
    <property type="component" value="Unassembled WGS sequence"/>
</dbReference>